<protein>
    <submittedName>
        <fullName evidence="2">Uncharacterized protein</fullName>
    </submittedName>
</protein>
<feature type="region of interest" description="Disordered" evidence="1">
    <location>
        <begin position="1"/>
        <end position="24"/>
    </location>
</feature>
<evidence type="ECO:0000313" key="3">
    <source>
        <dbReference type="Proteomes" id="UP000314294"/>
    </source>
</evidence>
<name>A0A4Z2ICP1_9TELE</name>
<keyword evidence="3" id="KW-1185">Reference proteome</keyword>
<dbReference type="Proteomes" id="UP000314294">
    <property type="component" value="Unassembled WGS sequence"/>
</dbReference>
<feature type="compositionally biased region" description="Polar residues" evidence="1">
    <location>
        <begin position="10"/>
        <end position="19"/>
    </location>
</feature>
<reference evidence="2 3" key="1">
    <citation type="submission" date="2019-03" db="EMBL/GenBank/DDBJ databases">
        <title>First draft genome of Liparis tanakae, snailfish: a comprehensive survey of snailfish specific genes.</title>
        <authorList>
            <person name="Kim W."/>
            <person name="Song I."/>
            <person name="Jeong J.-H."/>
            <person name="Kim D."/>
            <person name="Kim S."/>
            <person name="Ryu S."/>
            <person name="Song J.Y."/>
            <person name="Lee S.K."/>
        </authorList>
    </citation>
    <scope>NUCLEOTIDE SEQUENCE [LARGE SCALE GENOMIC DNA]</scope>
    <source>
        <tissue evidence="2">Muscle</tissue>
    </source>
</reference>
<dbReference type="AlphaFoldDB" id="A0A4Z2ICP1"/>
<organism evidence="2 3">
    <name type="scientific">Liparis tanakae</name>
    <name type="common">Tanaka's snailfish</name>
    <dbReference type="NCBI Taxonomy" id="230148"/>
    <lineage>
        <taxon>Eukaryota</taxon>
        <taxon>Metazoa</taxon>
        <taxon>Chordata</taxon>
        <taxon>Craniata</taxon>
        <taxon>Vertebrata</taxon>
        <taxon>Euteleostomi</taxon>
        <taxon>Actinopterygii</taxon>
        <taxon>Neopterygii</taxon>
        <taxon>Teleostei</taxon>
        <taxon>Neoteleostei</taxon>
        <taxon>Acanthomorphata</taxon>
        <taxon>Eupercaria</taxon>
        <taxon>Perciformes</taxon>
        <taxon>Cottioidei</taxon>
        <taxon>Cottales</taxon>
        <taxon>Liparidae</taxon>
        <taxon>Liparis</taxon>
    </lineage>
</organism>
<evidence type="ECO:0000313" key="2">
    <source>
        <dbReference type="EMBL" id="TNN74853.1"/>
    </source>
</evidence>
<evidence type="ECO:0000256" key="1">
    <source>
        <dbReference type="SAM" id="MobiDB-lite"/>
    </source>
</evidence>
<gene>
    <name evidence="2" type="ORF">EYF80_014953</name>
</gene>
<accession>A0A4Z2ICP1</accession>
<proteinExistence type="predicted"/>
<sequence>MPFPKMVPNWSPTPANKNPNRGIPSRAYTAPDFIPIHLLPPGKRYRIKSFEHRTVHSVATADIERRAVITTSCRKEHILNINRFLPPTFTKSSSSEEFTQACMAKNSSFCARIASFWELS</sequence>
<comment type="caution">
    <text evidence="2">The sequence shown here is derived from an EMBL/GenBank/DDBJ whole genome shotgun (WGS) entry which is preliminary data.</text>
</comment>
<dbReference type="EMBL" id="SRLO01000110">
    <property type="protein sequence ID" value="TNN74853.1"/>
    <property type="molecule type" value="Genomic_DNA"/>
</dbReference>